<accession>A0ABV3GJZ8</accession>
<proteinExistence type="inferred from homology"/>
<dbReference type="CDD" id="cd00384">
    <property type="entry name" value="ALAD_PBGS"/>
    <property type="match status" value="1"/>
</dbReference>
<comment type="similarity">
    <text evidence="2 12">Belongs to the ALAD family.</text>
</comment>
<comment type="caution">
    <text evidence="13">The sequence shown here is derived from an EMBL/GenBank/DDBJ whole genome shotgun (WGS) entry which is preliminary data.</text>
</comment>
<evidence type="ECO:0000256" key="9">
    <source>
        <dbReference type="ARBA" id="ARBA00025628"/>
    </source>
</evidence>
<dbReference type="RefSeq" id="WP_358136659.1">
    <property type="nucleotide sequence ID" value="NZ_JBFALK010000014.1"/>
</dbReference>
<evidence type="ECO:0000256" key="4">
    <source>
        <dbReference type="ARBA" id="ARBA00012053"/>
    </source>
</evidence>
<dbReference type="PROSITE" id="PS00169">
    <property type="entry name" value="D_ALA_DEHYDRATASE"/>
    <property type="match status" value="1"/>
</dbReference>
<comment type="pathway">
    <text evidence="1">Porphyrin-containing compound metabolism; protoporphyrin-IX biosynthesis; coproporphyrinogen-III from 5-aminolevulinate: step 1/4.</text>
</comment>
<evidence type="ECO:0000256" key="7">
    <source>
        <dbReference type="ARBA" id="ARBA00023239"/>
    </source>
</evidence>
<reference evidence="13 14" key="1">
    <citation type="submission" date="2024-06" db="EMBL/GenBank/DDBJ databases">
        <title>The Natural Products Discovery Center: Release of the First 8490 Sequenced Strains for Exploring Actinobacteria Biosynthetic Diversity.</title>
        <authorList>
            <person name="Kalkreuter E."/>
            <person name="Kautsar S.A."/>
            <person name="Yang D."/>
            <person name="Bader C.D."/>
            <person name="Teijaro C.N."/>
            <person name="Fluegel L."/>
            <person name="Davis C.M."/>
            <person name="Simpson J.R."/>
            <person name="Lauterbach L."/>
            <person name="Steele A.D."/>
            <person name="Gui C."/>
            <person name="Meng S."/>
            <person name="Li G."/>
            <person name="Viehrig K."/>
            <person name="Ye F."/>
            <person name="Su P."/>
            <person name="Kiefer A.F."/>
            <person name="Nichols A."/>
            <person name="Cepeda A.J."/>
            <person name="Yan W."/>
            <person name="Fan B."/>
            <person name="Jiang Y."/>
            <person name="Adhikari A."/>
            <person name="Zheng C.-J."/>
            <person name="Schuster L."/>
            <person name="Cowan T.M."/>
            <person name="Smanski M.J."/>
            <person name="Chevrette M.G."/>
            <person name="De Carvalho L.P.S."/>
            <person name="Shen B."/>
        </authorList>
    </citation>
    <scope>NUCLEOTIDE SEQUENCE [LARGE SCALE GENOMIC DNA]</scope>
    <source>
        <strain evidence="13 14">NPDC050100</strain>
    </source>
</reference>
<dbReference type="Pfam" id="PF00490">
    <property type="entry name" value="ALAD"/>
    <property type="match status" value="1"/>
</dbReference>
<comment type="subunit">
    <text evidence="3 11">Homooctamer.</text>
</comment>
<organism evidence="13 14">
    <name type="scientific">Microtetraspora glauca</name>
    <dbReference type="NCBI Taxonomy" id="1996"/>
    <lineage>
        <taxon>Bacteria</taxon>
        <taxon>Bacillati</taxon>
        <taxon>Actinomycetota</taxon>
        <taxon>Actinomycetes</taxon>
        <taxon>Streptosporangiales</taxon>
        <taxon>Streptosporangiaceae</taxon>
        <taxon>Microtetraspora</taxon>
    </lineage>
</organism>
<evidence type="ECO:0000256" key="3">
    <source>
        <dbReference type="ARBA" id="ARBA00011823"/>
    </source>
</evidence>
<dbReference type="EMBL" id="JBFALK010000014">
    <property type="protein sequence ID" value="MEV0971970.1"/>
    <property type="molecule type" value="Genomic_DNA"/>
</dbReference>
<protein>
    <recommendedName>
        <fullName evidence="5 11">Delta-aminolevulinic acid dehydratase</fullName>
        <ecNumber evidence="4 11">4.2.1.24</ecNumber>
    </recommendedName>
</protein>
<dbReference type="SMART" id="SM01004">
    <property type="entry name" value="ALAD"/>
    <property type="match status" value="1"/>
</dbReference>
<dbReference type="InterPro" id="IPR001731">
    <property type="entry name" value="ALAD"/>
</dbReference>
<comment type="function">
    <text evidence="9">Catalyzes an early step in the biosynthesis of tetrapyrroles. Binds two molecules of 5-aminolevulinate per subunit, each at a distinct site, and catalyzes their condensation to form porphobilinogen.</text>
</comment>
<dbReference type="PIRSF" id="PIRSF001415">
    <property type="entry name" value="Porphbilin_synth"/>
    <property type="match status" value="1"/>
</dbReference>
<evidence type="ECO:0000313" key="13">
    <source>
        <dbReference type="EMBL" id="MEV0971970.1"/>
    </source>
</evidence>
<dbReference type="PANTHER" id="PTHR11458:SF0">
    <property type="entry name" value="DELTA-AMINOLEVULINIC ACID DEHYDRATASE"/>
    <property type="match status" value="1"/>
</dbReference>
<evidence type="ECO:0000256" key="1">
    <source>
        <dbReference type="ARBA" id="ARBA00004694"/>
    </source>
</evidence>
<name>A0ABV3GJZ8_MICGL</name>
<keyword evidence="8 11" id="KW-0627">Porphyrin biosynthesis</keyword>
<sequence>MNAEYPVARPRRLRRTASMRRMVAGTRLHPAELILPMFVKEGIADPQPVASMPGVVQHTRDSLRKAAHEAAEAGVGGVILFGVPLHKDARGSAADDPRGVVQLALADLASEVGDALVLMSDTCLDEYTDHGHCGLLTESGEVDNDATLERYASAAVAQARAGSRVIAPSGMMDGQVGAIRQALDADGFTEIPILAYSAKYASAFYGPFRDAAECAPQFGDRSAYQQDPAGPIGEALREVRLDLAEGADAVMVKPALAYLDILRQIRDLVEVPVAAYQVSGEYAMVEAAAANGWIDRERIIMESLVAIRRSGADMILTYWATEVARRLRA</sequence>
<keyword evidence="7 11" id="KW-0456">Lyase</keyword>
<dbReference type="SUPFAM" id="SSF51569">
    <property type="entry name" value="Aldolase"/>
    <property type="match status" value="1"/>
</dbReference>
<evidence type="ECO:0000256" key="6">
    <source>
        <dbReference type="ARBA" id="ARBA00023133"/>
    </source>
</evidence>
<gene>
    <name evidence="13" type="primary">hemB</name>
    <name evidence="13" type="ORF">AB0I59_25490</name>
</gene>
<evidence type="ECO:0000256" key="2">
    <source>
        <dbReference type="ARBA" id="ARBA00008055"/>
    </source>
</evidence>
<dbReference type="PRINTS" id="PR00144">
    <property type="entry name" value="DALDHYDRTASE"/>
</dbReference>
<keyword evidence="6" id="KW-0350">Heme biosynthesis</keyword>
<dbReference type="Gene3D" id="3.20.20.70">
    <property type="entry name" value="Aldolase class I"/>
    <property type="match status" value="1"/>
</dbReference>
<comment type="catalytic activity">
    <reaction evidence="10 11">
        <text>2 5-aminolevulinate = porphobilinogen + 2 H2O + H(+)</text>
        <dbReference type="Rhea" id="RHEA:24064"/>
        <dbReference type="ChEBI" id="CHEBI:15377"/>
        <dbReference type="ChEBI" id="CHEBI:15378"/>
        <dbReference type="ChEBI" id="CHEBI:58126"/>
        <dbReference type="ChEBI" id="CHEBI:356416"/>
        <dbReference type="EC" id="4.2.1.24"/>
    </reaction>
</comment>
<dbReference type="EC" id="4.2.1.24" evidence="4 11"/>
<dbReference type="Proteomes" id="UP001551675">
    <property type="component" value="Unassembled WGS sequence"/>
</dbReference>
<dbReference type="GO" id="GO:0004655">
    <property type="term" value="F:porphobilinogen synthase activity"/>
    <property type="evidence" value="ECO:0007669"/>
    <property type="project" value="UniProtKB-EC"/>
</dbReference>
<evidence type="ECO:0000256" key="5">
    <source>
        <dbReference type="ARBA" id="ARBA00020771"/>
    </source>
</evidence>
<evidence type="ECO:0000256" key="11">
    <source>
        <dbReference type="RuleBase" id="RU000515"/>
    </source>
</evidence>
<evidence type="ECO:0000256" key="8">
    <source>
        <dbReference type="ARBA" id="ARBA00023244"/>
    </source>
</evidence>
<dbReference type="NCBIfam" id="NF006762">
    <property type="entry name" value="PRK09283.1"/>
    <property type="match status" value="1"/>
</dbReference>
<evidence type="ECO:0000313" key="14">
    <source>
        <dbReference type="Proteomes" id="UP001551675"/>
    </source>
</evidence>
<evidence type="ECO:0000256" key="12">
    <source>
        <dbReference type="RuleBase" id="RU004161"/>
    </source>
</evidence>
<evidence type="ECO:0000256" key="10">
    <source>
        <dbReference type="ARBA" id="ARBA00047651"/>
    </source>
</evidence>
<keyword evidence="14" id="KW-1185">Reference proteome</keyword>
<dbReference type="PANTHER" id="PTHR11458">
    <property type="entry name" value="DELTA-AMINOLEVULINIC ACID DEHYDRATASE"/>
    <property type="match status" value="1"/>
</dbReference>
<dbReference type="InterPro" id="IPR030656">
    <property type="entry name" value="ALAD_AS"/>
</dbReference>
<dbReference type="InterPro" id="IPR013785">
    <property type="entry name" value="Aldolase_TIM"/>
</dbReference>